<evidence type="ECO:0000259" key="2">
    <source>
        <dbReference type="PROSITE" id="PS50110"/>
    </source>
</evidence>
<organism evidence="4 5">
    <name type="scientific">Massilia haematophila</name>
    <dbReference type="NCBI Taxonomy" id="457923"/>
    <lineage>
        <taxon>Bacteria</taxon>
        <taxon>Pseudomonadati</taxon>
        <taxon>Pseudomonadota</taxon>
        <taxon>Betaproteobacteria</taxon>
        <taxon>Burkholderiales</taxon>
        <taxon>Oxalobacteraceae</taxon>
        <taxon>Telluria group</taxon>
        <taxon>Massilia</taxon>
    </lineage>
</organism>
<evidence type="ECO:0000256" key="1">
    <source>
        <dbReference type="PROSITE-ProRule" id="PRU00169"/>
    </source>
</evidence>
<feature type="domain" description="HTH LytTR-type" evidence="3">
    <location>
        <begin position="152"/>
        <end position="254"/>
    </location>
</feature>
<dbReference type="PROSITE" id="PS50110">
    <property type="entry name" value="RESPONSE_REGULATORY"/>
    <property type="match status" value="1"/>
</dbReference>
<dbReference type="Proteomes" id="UP001595665">
    <property type="component" value="Unassembled WGS sequence"/>
</dbReference>
<dbReference type="Pfam" id="PF04397">
    <property type="entry name" value="LytTR"/>
    <property type="match status" value="1"/>
</dbReference>
<evidence type="ECO:0000259" key="3">
    <source>
        <dbReference type="PROSITE" id="PS50930"/>
    </source>
</evidence>
<reference evidence="5" key="1">
    <citation type="journal article" date="2019" name="Int. J. Syst. Evol. Microbiol.">
        <title>The Global Catalogue of Microorganisms (GCM) 10K type strain sequencing project: providing services to taxonomists for standard genome sequencing and annotation.</title>
        <authorList>
            <consortium name="The Broad Institute Genomics Platform"/>
            <consortium name="The Broad Institute Genome Sequencing Center for Infectious Disease"/>
            <person name="Wu L."/>
            <person name="Ma J."/>
        </authorList>
    </citation>
    <scope>NUCLEOTIDE SEQUENCE [LARGE SCALE GENOMIC DNA]</scope>
    <source>
        <strain evidence="5">CCM 7480</strain>
    </source>
</reference>
<dbReference type="PANTHER" id="PTHR37299">
    <property type="entry name" value="TRANSCRIPTIONAL REGULATOR-RELATED"/>
    <property type="match status" value="1"/>
</dbReference>
<gene>
    <name evidence="4" type="ORF">ACFOPH_12820</name>
</gene>
<dbReference type="SMART" id="SM00850">
    <property type="entry name" value="LytTR"/>
    <property type="match status" value="1"/>
</dbReference>
<keyword evidence="1" id="KW-0597">Phosphoprotein</keyword>
<evidence type="ECO:0000313" key="4">
    <source>
        <dbReference type="EMBL" id="MFC3459118.1"/>
    </source>
</evidence>
<dbReference type="InterPro" id="IPR046947">
    <property type="entry name" value="LytR-like"/>
</dbReference>
<feature type="domain" description="Response regulatory" evidence="2">
    <location>
        <begin position="4"/>
        <end position="118"/>
    </location>
</feature>
<dbReference type="PROSITE" id="PS50930">
    <property type="entry name" value="HTH_LYTTR"/>
    <property type="match status" value="1"/>
</dbReference>
<proteinExistence type="predicted"/>
<accession>A0ABV7PLS5</accession>
<name>A0ABV7PLS5_9BURK</name>
<dbReference type="Pfam" id="PF00072">
    <property type="entry name" value="Response_reg"/>
    <property type="match status" value="1"/>
</dbReference>
<evidence type="ECO:0000313" key="5">
    <source>
        <dbReference type="Proteomes" id="UP001595665"/>
    </source>
</evidence>
<dbReference type="InterPro" id="IPR011006">
    <property type="entry name" value="CheY-like_superfamily"/>
</dbReference>
<dbReference type="SMART" id="SM00448">
    <property type="entry name" value="REC"/>
    <property type="match status" value="1"/>
</dbReference>
<keyword evidence="5" id="KW-1185">Reference proteome</keyword>
<sequence>MTRRYLIVDDEAPGRANLRLAMAAHPDWVLVAECDGAAAARAVLAGQDVDLVFLDIQMPAESGLVLARELSRLREPPLVVFVSAHSEHAIEAFEVHALDYLLKPLSDARLAQAVERSAAMLHQRQREAYGAALRDYVDAGDAGAGAGRVDHVNVRSVGRIERIGIADVLWLGAAANYVELHLAGRSVLHRITLNRMEALLPPADFLRVHRGAIVRRGQIARLDSTGEAAYRLLLRCGAVVPVSERYLEAVKSAM</sequence>
<comment type="caution">
    <text evidence="4">The sequence shown here is derived from an EMBL/GenBank/DDBJ whole genome shotgun (WGS) entry which is preliminary data.</text>
</comment>
<dbReference type="InterPro" id="IPR007492">
    <property type="entry name" value="LytTR_DNA-bd_dom"/>
</dbReference>
<dbReference type="Gene3D" id="3.40.50.2300">
    <property type="match status" value="1"/>
</dbReference>
<dbReference type="SUPFAM" id="SSF52172">
    <property type="entry name" value="CheY-like"/>
    <property type="match status" value="1"/>
</dbReference>
<dbReference type="EMBL" id="JBHRVV010000001">
    <property type="protein sequence ID" value="MFC3459118.1"/>
    <property type="molecule type" value="Genomic_DNA"/>
</dbReference>
<dbReference type="PANTHER" id="PTHR37299:SF1">
    <property type="entry name" value="STAGE 0 SPORULATION PROTEIN A HOMOLOG"/>
    <property type="match status" value="1"/>
</dbReference>
<dbReference type="Gene3D" id="2.40.50.1020">
    <property type="entry name" value="LytTr DNA-binding domain"/>
    <property type="match status" value="1"/>
</dbReference>
<feature type="modified residue" description="4-aspartylphosphate" evidence="1">
    <location>
        <position position="55"/>
    </location>
</feature>
<protein>
    <submittedName>
        <fullName evidence="4">LytR/AlgR family response regulator transcription factor</fullName>
    </submittedName>
</protein>
<dbReference type="InterPro" id="IPR001789">
    <property type="entry name" value="Sig_transdc_resp-reg_receiver"/>
</dbReference>
<dbReference type="RefSeq" id="WP_379735627.1">
    <property type="nucleotide sequence ID" value="NZ_JBHRVV010000001.1"/>
</dbReference>